<name>A0A432ME72_9BACT</name>
<reference evidence="1 2" key="2">
    <citation type="submission" date="2019-01" db="EMBL/GenBank/DDBJ databases">
        <title>Tautonia sociabilis, a novel thermotolerant planctomycete of Isosphaeraceae family, isolated from a 4000 m deep subterranean habitat.</title>
        <authorList>
            <person name="Kovaleva O.L."/>
            <person name="Elcheninov A.G."/>
            <person name="Van Heerden E."/>
            <person name="Toshchakov S.V."/>
            <person name="Novikov A."/>
            <person name="Bonch-Osmolovskaya E.A."/>
            <person name="Kublanov I.V."/>
        </authorList>
    </citation>
    <scope>NUCLEOTIDE SEQUENCE [LARGE SCALE GENOMIC DNA]</scope>
    <source>
        <strain evidence="1 2">GM2012</strain>
    </source>
</reference>
<dbReference type="OrthoDB" id="266561at2"/>
<organism evidence="1 2">
    <name type="scientific">Tautonia sociabilis</name>
    <dbReference type="NCBI Taxonomy" id="2080755"/>
    <lineage>
        <taxon>Bacteria</taxon>
        <taxon>Pseudomonadati</taxon>
        <taxon>Planctomycetota</taxon>
        <taxon>Planctomycetia</taxon>
        <taxon>Isosphaerales</taxon>
        <taxon>Isosphaeraceae</taxon>
        <taxon>Tautonia</taxon>
    </lineage>
</organism>
<gene>
    <name evidence="1" type="ORF">TsocGM_21835</name>
</gene>
<dbReference type="Proteomes" id="UP000280296">
    <property type="component" value="Unassembled WGS sequence"/>
</dbReference>
<reference evidence="1 2" key="1">
    <citation type="submission" date="2018-12" db="EMBL/GenBank/DDBJ databases">
        <authorList>
            <person name="Toschakov S.V."/>
        </authorList>
    </citation>
    <scope>NUCLEOTIDE SEQUENCE [LARGE SCALE GENOMIC DNA]</scope>
    <source>
        <strain evidence="1 2">GM2012</strain>
    </source>
</reference>
<evidence type="ECO:0000313" key="2">
    <source>
        <dbReference type="Proteomes" id="UP000280296"/>
    </source>
</evidence>
<dbReference type="AlphaFoldDB" id="A0A432ME72"/>
<protein>
    <submittedName>
        <fullName evidence="1">Uncharacterized protein</fullName>
    </submittedName>
</protein>
<keyword evidence="2" id="KW-1185">Reference proteome</keyword>
<proteinExistence type="predicted"/>
<dbReference type="RefSeq" id="WP_126727584.1">
    <property type="nucleotide sequence ID" value="NZ_RYZH01000058.1"/>
</dbReference>
<sequence>MGRDGDRYVAATLEGFIQQLAVSYVKNGYVFYVTGCVPAGKDPREVDRKLVEKYGVGVSKWVRARRKRAGLANVQYLRFERHFVLLATHGAHRFFEQEAAVIRDCRRVPIKFGGYAVSHRGGHACVRIEREQYNLLKSYLVDLATRRSAATLESLFHGLPFEPYAPVREQLLAILRAVNRARKAAGFEPVSARCLRLRRRVLRPFVRAGPIRCLPESDRTRPTLVGDRRG</sequence>
<comment type="caution">
    <text evidence="1">The sequence shown here is derived from an EMBL/GenBank/DDBJ whole genome shotgun (WGS) entry which is preliminary data.</text>
</comment>
<evidence type="ECO:0000313" key="1">
    <source>
        <dbReference type="EMBL" id="RUL83549.1"/>
    </source>
</evidence>
<dbReference type="EMBL" id="RYZH01000058">
    <property type="protein sequence ID" value="RUL83549.1"/>
    <property type="molecule type" value="Genomic_DNA"/>
</dbReference>
<accession>A0A432ME72</accession>